<sequence>MELDRLMADARALGVIQHARRMIARHVGAPTKYERIDHHTHRIVCLETEVIFHTARSSLDIFERWKEAYESH</sequence>
<keyword evidence="2" id="KW-1185">Reference proteome</keyword>
<dbReference type="AlphaFoldDB" id="A0A1I4IQ74"/>
<proteinExistence type="predicted"/>
<organism evidence="1 2">
    <name type="scientific">Shimia aestuarii</name>
    <dbReference type="NCBI Taxonomy" id="254406"/>
    <lineage>
        <taxon>Bacteria</taxon>
        <taxon>Pseudomonadati</taxon>
        <taxon>Pseudomonadota</taxon>
        <taxon>Alphaproteobacteria</taxon>
        <taxon>Rhodobacterales</taxon>
        <taxon>Roseobacteraceae</taxon>
    </lineage>
</organism>
<accession>A0A1I4IQ74</accession>
<dbReference type="Proteomes" id="UP000199144">
    <property type="component" value="Unassembled WGS sequence"/>
</dbReference>
<dbReference type="EMBL" id="FOTQ01000001">
    <property type="protein sequence ID" value="SFL55916.1"/>
    <property type="molecule type" value="Genomic_DNA"/>
</dbReference>
<reference evidence="1 2" key="1">
    <citation type="submission" date="2016-10" db="EMBL/GenBank/DDBJ databases">
        <authorList>
            <person name="de Groot N.N."/>
        </authorList>
    </citation>
    <scope>NUCLEOTIDE SEQUENCE [LARGE SCALE GENOMIC DNA]</scope>
    <source>
        <strain evidence="1 2">DSM 15283</strain>
    </source>
</reference>
<evidence type="ECO:0000313" key="1">
    <source>
        <dbReference type="EMBL" id="SFL55916.1"/>
    </source>
</evidence>
<gene>
    <name evidence="1" type="ORF">SAMN04488042_101679</name>
</gene>
<protein>
    <submittedName>
        <fullName evidence="1">Uncharacterized protein</fullName>
    </submittedName>
</protein>
<dbReference type="STRING" id="254406.SAMN04488042_101679"/>
<name>A0A1I4IQ74_9RHOB</name>
<evidence type="ECO:0000313" key="2">
    <source>
        <dbReference type="Proteomes" id="UP000199144"/>
    </source>
</evidence>